<name>A0ABS2IVH3_9ACTN</name>
<proteinExistence type="predicted"/>
<dbReference type="GO" id="GO:0051213">
    <property type="term" value="F:dioxygenase activity"/>
    <property type="evidence" value="ECO:0007669"/>
    <property type="project" value="UniProtKB-KW"/>
</dbReference>
<evidence type="ECO:0000313" key="1">
    <source>
        <dbReference type="EMBL" id="MBM7077174.1"/>
    </source>
</evidence>
<keyword evidence="1" id="KW-0560">Oxidoreductase</keyword>
<keyword evidence="2" id="KW-1185">Reference proteome</keyword>
<organism evidence="1 2">
    <name type="scientific">Micromonospora humida</name>
    <dbReference type="NCBI Taxonomy" id="2809018"/>
    <lineage>
        <taxon>Bacteria</taxon>
        <taxon>Bacillati</taxon>
        <taxon>Actinomycetota</taxon>
        <taxon>Actinomycetes</taxon>
        <taxon>Micromonosporales</taxon>
        <taxon>Micromonosporaceae</taxon>
        <taxon>Micromonospora</taxon>
    </lineage>
</organism>
<dbReference type="PANTHER" id="PTHR20883">
    <property type="entry name" value="PHYTANOYL-COA DIOXYGENASE DOMAIN CONTAINING 1"/>
    <property type="match status" value="1"/>
</dbReference>
<dbReference type="Proteomes" id="UP001518872">
    <property type="component" value="Unassembled WGS sequence"/>
</dbReference>
<dbReference type="Gene3D" id="2.60.120.620">
    <property type="entry name" value="q2cbj1_9rhob like domain"/>
    <property type="match status" value="1"/>
</dbReference>
<dbReference type="EMBL" id="JAFEUC010000005">
    <property type="protein sequence ID" value="MBM7077174.1"/>
    <property type="molecule type" value="Genomic_DNA"/>
</dbReference>
<evidence type="ECO:0000313" key="2">
    <source>
        <dbReference type="Proteomes" id="UP001518872"/>
    </source>
</evidence>
<keyword evidence="1" id="KW-0223">Dioxygenase</keyword>
<dbReference type="SUPFAM" id="SSF51197">
    <property type="entry name" value="Clavaminate synthase-like"/>
    <property type="match status" value="1"/>
</dbReference>
<accession>A0ABS2IVH3</accession>
<reference evidence="1 2" key="1">
    <citation type="submission" date="2021-02" db="EMBL/GenBank/DDBJ databases">
        <authorList>
            <person name="Ra J.-S."/>
        </authorList>
    </citation>
    <scope>NUCLEOTIDE SEQUENCE [LARGE SCALE GENOMIC DNA]</scope>
    <source>
        <strain evidence="1 2">MMS20-R1-14</strain>
    </source>
</reference>
<comment type="caution">
    <text evidence="1">The sequence shown here is derived from an EMBL/GenBank/DDBJ whole genome shotgun (WGS) entry which is preliminary data.</text>
</comment>
<dbReference type="InterPro" id="IPR008775">
    <property type="entry name" value="Phytyl_CoA_dOase-like"/>
</dbReference>
<protein>
    <submittedName>
        <fullName evidence="1">Phytanoyl-CoA dioxygenase family protein</fullName>
    </submittedName>
</protein>
<dbReference type="Pfam" id="PF05721">
    <property type="entry name" value="PhyH"/>
    <property type="match status" value="1"/>
</dbReference>
<dbReference type="PANTHER" id="PTHR20883:SF48">
    <property type="entry name" value="ECTOINE DIOXYGENASE"/>
    <property type="match status" value="1"/>
</dbReference>
<dbReference type="RefSeq" id="WP_204925151.1">
    <property type="nucleotide sequence ID" value="NZ_JAFEUC010000005.1"/>
</dbReference>
<gene>
    <name evidence="1" type="ORF">JQX11_12540</name>
</gene>
<sequence>MTDNAIVTVHPDADIDRVCALLDHDGAVIVEGFLDAGTRQALWDDLGPALEESGYGDNDFSGHKTKRMSSLFARSRHMAAVALHPLFLGAARRLIQRPVPVWFGGEQVSISPNIQVSATQVIQIWPDEGVQCLHRDDTSHLRPYPAPTTRAQVMVAMSDFTAENGATMAIPGSHRWDDERAPRRDEAVPAEMPAGSALIWLGGLYHGGGQNTATQPRTGLTLSYIAGNMRQEENQYLAVPMEVVREYPEELQRLLGYDVCPPFLGWYESRDPHTLLAERAGGGASRA</sequence>